<dbReference type="Pfam" id="PF00534">
    <property type="entry name" value="Glycos_transf_1"/>
    <property type="match status" value="1"/>
</dbReference>
<evidence type="ECO:0000313" key="2">
    <source>
        <dbReference type="EMBL" id="HHR91994.1"/>
    </source>
</evidence>
<comment type="caution">
    <text evidence="2">The sequence shown here is derived from an EMBL/GenBank/DDBJ whole genome shotgun (WGS) entry which is preliminary data.</text>
</comment>
<dbReference type="Gene3D" id="3.40.50.2000">
    <property type="entry name" value="Glycogen Phosphorylase B"/>
    <property type="match status" value="1"/>
</dbReference>
<accession>A0A7C5UT14</accession>
<dbReference type="PANTHER" id="PTHR12526">
    <property type="entry name" value="GLYCOSYLTRANSFERASE"/>
    <property type="match status" value="1"/>
</dbReference>
<dbReference type="SUPFAM" id="SSF53756">
    <property type="entry name" value="UDP-Glycosyltransferase/glycogen phosphorylase"/>
    <property type="match status" value="1"/>
</dbReference>
<protein>
    <submittedName>
        <fullName evidence="2">Glycosyltransferase</fullName>
    </submittedName>
</protein>
<sequence length="248" mass="28785">MVLTTSNTLKDFLLKKLALSDEVIRVIPPIVPQEFFEFDYWSSRKLTPKLRRIYGLTESDFVISYIGHVIPQRGVFELLKAFKEASKLNPYLKLIISYPNIIFKDLSLDYLTILRRIVEKYALKEKVLIIGKQDLSKLYTISDILFFGFRDSFYFTYPPLVVCEAMAAGMPFIIKNSSLIAELFGNEIPVPVYQHVNELVDILCEIMSDRQVLLRISRKVKDIARKFFSPESAIIKLNNAYLYVLSYK</sequence>
<name>A0A7C5UT14_UNCC3</name>
<keyword evidence="2" id="KW-0808">Transferase</keyword>
<gene>
    <name evidence="2" type="ORF">ENL96_00575</name>
</gene>
<evidence type="ECO:0000259" key="1">
    <source>
        <dbReference type="Pfam" id="PF00534"/>
    </source>
</evidence>
<dbReference type="CDD" id="cd03801">
    <property type="entry name" value="GT4_PimA-like"/>
    <property type="match status" value="1"/>
</dbReference>
<feature type="domain" description="Glycosyl transferase family 1" evidence="1">
    <location>
        <begin position="49"/>
        <end position="218"/>
    </location>
</feature>
<reference evidence="2" key="1">
    <citation type="journal article" date="2020" name="mSystems">
        <title>Genome- and Community-Level Interaction Insights into Carbon Utilization and Element Cycling Functions of Hydrothermarchaeota in Hydrothermal Sediment.</title>
        <authorList>
            <person name="Zhou Z."/>
            <person name="Liu Y."/>
            <person name="Xu W."/>
            <person name="Pan J."/>
            <person name="Luo Z.H."/>
            <person name="Li M."/>
        </authorList>
    </citation>
    <scope>NUCLEOTIDE SEQUENCE [LARGE SCALE GENOMIC DNA]</scope>
    <source>
        <strain evidence="2">SpSt-1042</strain>
    </source>
</reference>
<dbReference type="GO" id="GO:0016757">
    <property type="term" value="F:glycosyltransferase activity"/>
    <property type="evidence" value="ECO:0007669"/>
    <property type="project" value="InterPro"/>
</dbReference>
<dbReference type="InterPro" id="IPR001296">
    <property type="entry name" value="Glyco_trans_1"/>
</dbReference>
<dbReference type="AlphaFoldDB" id="A0A7C5UT14"/>
<dbReference type="EMBL" id="DRVY01000016">
    <property type="protein sequence ID" value="HHR91994.1"/>
    <property type="molecule type" value="Genomic_DNA"/>
</dbReference>
<proteinExistence type="predicted"/>
<organism evidence="2">
    <name type="scientific">candidate division CPR3 bacterium</name>
    <dbReference type="NCBI Taxonomy" id="2268181"/>
    <lineage>
        <taxon>Bacteria</taxon>
        <taxon>Bacteria division CPR3</taxon>
    </lineage>
</organism>